<dbReference type="GO" id="GO:0006388">
    <property type="term" value="P:tRNA splicing, via endonucleolytic cleavage and ligation"/>
    <property type="evidence" value="ECO:0007669"/>
    <property type="project" value="UniProtKB-UniRule"/>
</dbReference>
<dbReference type="PANTHER" id="PTHR12684:SF2">
    <property type="entry name" value="TRNA 2'-PHOSPHOTRANSFERASE 1"/>
    <property type="match status" value="1"/>
</dbReference>
<dbReference type="SUPFAM" id="SSF56399">
    <property type="entry name" value="ADP-ribosylation"/>
    <property type="match status" value="1"/>
</dbReference>
<comment type="function">
    <text evidence="4 5">Removes the 2'-phosphate from RNA via an intermediate in which the phosphate is ADP-ribosylated by NAD followed by a presumed transesterification to release the RNA and generate ADP-ribose 1''-2''-cyclic phosphate (APPR&gt;P). May function as an ADP-ribosylase.</text>
</comment>
<proteinExistence type="inferred from homology"/>
<dbReference type="Gene3D" id="1.10.10.970">
    <property type="entry name" value="RNA 2'-phosphotransferase, Tpt1/KptA family, N-terminal domain"/>
    <property type="match status" value="1"/>
</dbReference>
<sequence>MREREMIRLSKRMSKCLRHDPGRVGLTLDEAGWVDLGEFAAALGVTEAQVREVVARNDKKRYEVVGGRIRASQGHTVAVDLGLPAAEPPPVLYHGTTDAVAPVILREGLLPMRRHDVHLSATVETAVRVGSRRGRPVVLEVDAAGMRAAGHEFRVSANGVWLTSAVPPTHLRRHSG</sequence>
<name>A0A5Q0H8M9_SACSY</name>
<evidence type="ECO:0000256" key="4">
    <source>
        <dbReference type="ARBA" id="ARBA00025212"/>
    </source>
</evidence>
<dbReference type="EMBL" id="CP034550">
    <property type="protein sequence ID" value="QFZ22539.1"/>
    <property type="molecule type" value="Genomic_DNA"/>
</dbReference>
<dbReference type="PANTHER" id="PTHR12684">
    <property type="entry name" value="PUTATIVE PHOSPHOTRANSFERASE"/>
    <property type="match status" value="1"/>
</dbReference>
<evidence type="ECO:0000256" key="5">
    <source>
        <dbReference type="HAMAP-Rule" id="MF_00299"/>
    </source>
</evidence>
<evidence type="ECO:0000256" key="2">
    <source>
        <dbReference type="ARBA" id="ARBA00022679"/>
    </source>
</evidence>
<keyword evidence="7" id="KW-1185">Reference proteome</keyword>
<reference evidence="7" key="1">
    <citation type="journal article" date="2021" name="Curr. Microbiol.">
        <title>Complete genome of nocamycin-producing strain Saccharothrix syringae NRRL B-16468 reveals the biosynthetic potential for secondary metabolites.</title>
        <authorList>
            <person name="Mo X."/>
            <person name="Yang S."/>
        </authorList>
    </citation>
    <scope>NUCLEOTIDE SEQUENCE [LARGE SCALE GENOMIC DNA]</scope>
    <source>
        <strain evidence="7">ATCC 51364 / DSM 43886 / JCM 6844 / KCTC 9398 / NBRC 14523 / NRRL B-16468 / INA 2240</strain>
    </source>
</reference>
<dbReference type="HAMAP" id="MF_00299">
    <property type="entry name" value="KptA"/>
    <property type="match status" value="1"/>
</dbReference>
<dbReference type="AlphaFoldDB" id="A0A5Q0H8M9"/>
<dbReference type="OrthoDB" id="4537997at2"/>
<dbReference type="Gene3D" id="3.20.170.30">
    <property type="match status" value="1"/>
</dbReference>
<evidence type="ECO:0000313" key="7">
    <source>
        <dbReference type="Proteomes" id="UP000325787"/>
    </source>
</evidence>
<dbReference type="InterPro" id="IPR042081">
    <property type="entry name" value="RNA_2'-PTrans_C"/>
</dbReference>
<dbReference type="GO" id="GO:0003950">
    <property type="term" value="F:NAD+ poly-ADP-ribosyltransferase activity"/>
    <property type="evidence" value="ECO:0007669"/>
    <property type="project" value="InterPro"/>
</dbReference>
<evidence type="ECO:0000256" key="1">
    <source>
        <dbReference type="ARBA" id="ARBA00009836"/>
    </source>
</evidence>
<protein>
    <recommendedName>
        <fullName evidence="5">Probable RNA 2'-phosphotransferase</fullName>
        <ecNumber evidence="5">2.7.1.-</ecNumber>
    </recommendedName>
</protein>
<keyword evidence="3 5" id="KW-0520">NAD</keyword>
<comment type="similarity">
    <text evidence="1 5">Belongs to the KptA/TPT1 family.</text>
</comment>
<accession>A0A5Q0H8M9</accession>
<keyword evidence="2 5" id="KW-0808">Transferase</keyword>
<dbReference type="Proteomes" id="UP000325787">
    <property type="component" value="Chromosome"/>
</dbReference>
<dbReference type="InterPro" id="IPR022928">
    <property type="entry name" value="RNA_2'-PTrans_KptA"/>
</dbReference>
<dbReference type="InterPro" id="IPR002745">
    <property type="entry name" value="Ptrans_KptA/Tpt1"/>
</dbReference>
<dbReference type="Pfam" id="PF01885">
    <property type="entry name" value="PTS_2-RNA"/>
    <property type="match status" value="1"/>
</dbReference>
<organism evidence="6 7">
    <name type="scientific">Saccharothrix syringae</name>
    <name type="common">Nocardiopsis syringae</name>
    <dbReference type="NCBI Taxonomy" id="103733"/>
    <lineage>
        <taxon>Bacteria</taxon>
        <taxon>Bacillati</taxon>
        <taxon>Actinomycetota</taxon>
        <taxon>Actinomycetes</taxon>
        <taxon>Pseudonocardiales</taxon>
        <taxon>Pseudonocardiaceae</taxon>
        <taxon>Saccharothrix</taxon>
    </lineage>
</organism>
<dbReference type="InterPro" id="IPR042080">
    <property type="entry name" value="RNA_2'-PTrans_N"/>
</dbReference>
<dbReference type="KEGG" id="ssyi:EKG83_38510"/>
<dbReference type="EC" id="2.7.1.-" evidence="5"/>
<evidence type="ECO:0000313" key="6">
    <source>
        <dbReference type="EMBL" id="QFZ22539.1"/>
    </source>
</evidence>
<gene>
    <name evidence="5" type="primary">kptA</name>
    <name evidence="6" type="ORF">EKG83_38510</name>
</gene>
<dbReference type="GO" id="GO:0000215">
    <property type="term" value="F:tRNA 2'-phosphotransferase activity"/>
    <property type="evidence" value="ECO:0007669"/>
    <property type="project" value="TreeGrafter"/>
</dbReference>
<evidence type="ECO:0000256" key="3">
    <source>
        <dbReference type="ARBA" id="ARBA00023027"/>
    </source>
</evidence>